<dbReference type="NCBIfam" id="NF040601">
    <property type="entry name" value="TerS_not_xtmA"/>
    <property type="match status" value="1"/>
</dbReference>
<dbReference type="Pfam" id="PF10668">
    <property type="entry name" value="Phage_terminase"/>
    <property type="match status" value="1"/>
</dbReference>
<dbReference type="RefSeq" id="WP_036061783.1">
    <property type="nucleotide sequence ID" value="NZ_AODM01000005.1"/>
</dbReference>
<feature type="domain" description="PBSX phage terminase small subunit-like N-terminal" evidence="2">
    <location>
        <begin position="1"/>
        <end position="63"/>
    </location>
</feature>
<dbReference type="Proteomes" id="UP000019241">
    <property type="component" value="Unassembled WGS sequence"/>
</dbReference>
<dbReference type="PATRIC" id="fig|1265822.4.peg.184"/>
<dbReference type="AlphaFoldDB" id="W7DIL4"/>
<evidence type="ECO:0000313" key="3">
    <source>
        <dbReference type="EMBL" id="EUJ64729.1"/>
    </source>
</evidence>
<feature type="region of interest" description="Disordered" evidence="1">
    <location>
        <begin position="45"/>
        <end position="86"/>
    </location>
</feature>
<comment type="caution">
    <text evidence="3">The sequence shown here is derived from an EMBL/GenBank/DDBJ whole genome shotgun (WGS) entry which is preliminary data.</text>
</comment>
<reference evidence="3 4" key="1">
    <citation type="submission" date="2012-12" db="EMBL/GenBank/DDBJ databases">
        <title>Novel taxa of Listeriaceae from agricultural environments in the United States.</title>
        <authorList>
            <person name="den Bakker H.C."/>
            <person name="Allred A."/>
            <person name="Warchocki S."/>
            <person name="Wright E.M."/>
            <person name="Burrell A."/>
            <person name="Nightingale K.K."/>
            <person name="Kephart D."/>
            <person name="Wiedmann M."/>
        </authorList>
    </citation>
    <scope>NUCLEOTIDE SEQUENCE [LARGE SCALE GENOMIC DNA]</scope>
    <source>
        <strain evidence="3 4">FSL S10-1203</strain>
    </source>
</reference>
<evidence type="ECO:0000259" key="2">
    <source>
        <dbReference type="Pfam" id="PF10668"/>
    </source>
</evidence>
<dbReference type="InterPro" id="IPR018925">
    <property type="entry name" value="XtmA-like_N"/>
</dbReference>
<name>W7DIL4_9LIST</name>
<gene>
    <name evidence="3" type="ORF">MCOL2_00895</name>
</gene>
<organism evidence="3 4">
    <name type="scientific">Listeria fleischmannii FSL S10-1203</name>
    <dbReference type="NCBI Taxonomy" id="1265822"/>
    <lineage>
        <taxon>Bacteria</taxon>
        <taxon>Bacillati</taxon>
        <taxon>Bacillota</taxon>
        <taxon>Bacilli</taxon>
        <taxon>Bacillales</taxon>
        <taxon>Listeriaceae</taxon>
        <taxon>Listeria</taxon>
    </lineage>
</organism>
<evidence type="ECO:0000256" key="1">
    <source>
        <dbReference type="SAM" id="MobiDB-lite"/>
    </source>
</evidence>
<accession>W7DIL4</accession>
<proteinExistence type="predicted"/>
<protein>
    <submittedName>
        <fullName evidence="3">Phage terminase small subunit</fullName>
    </submittedName>
</protein>
<sequence length="238" mass="26493">MARQRSPDRDKAFELFKKHNGNIQNREIANQLGVSEKTISGWKSKDGWNGVLQKKERSTPKKRGAPIGNKNAVGNEGGAPERNDNATKHGLFAKYVPEETAAIMESLEDISGREILWGNIKMQYAAIIRAQRIMWVDDSEDDLEKASSESWGQDGGGQNRKLIYAYERYATFLSSQSRAMGTLTTLIKQYLALDPEGERAKQLEVMDATISKLKAEANAESDTALTTITFVEDVPAHD</sequence>
<dbReference type="EMBL" id="AODM01000005">
    <property type="protein sequence ID" value="EUJ64729.1"/>
    <property type="molecule type" value="Genomic_DNA"/>
</dbReference>
<evidence type="ECO:0000313" key="4">
    <source>
        <dbReference type="Proteomes" id="UP000019241"/>
    </source>
</evidence>